<evidence type="ECO:0000313" key="3">
    <source>
        <dbReference type="Proteomes" id="UP001557485"/>
    </source>
</evidence>
<protein>
    <submittedName>
        <fullName evidence="2">Beta-propeller domain-containing protein</fullName>
    </submittedName>
</protein>
<evidence type="ECO:0000313" key="2">
    <source>
        <dbReference type="EMBL" id="MEX1669393.1"/>
    </source>
</evidence>
<dbReference type="EMBL" id="JBFRYA010000008">
    <property type="protein sequence ID" value="MEX1669393.1"/>
    <property type="molecule type" value="Genomic_DNA"/>
</dbReference>
<dbReference type="InterPro" id="IPR019198">
    <property type="entry name" value="Beta_propeller_containing"/>
</dbReference>
<reference evidence="2 3" key="1">
    <citation type="journal article" date="2011" name="Int. J. Syst. Evol. Microbiol.">
        <title>Zhongshania antarctica gen. nov., sp. nov. and Zhongshania guokunii sp. nov., gammaproteobacteria respectively isolated from coastal attached (fast) ice and surface seawater of the Antarctic.</title>
        <authorList>
            <person name="Li H.J."/>
            <person name="Zhang X.Y."/>
            <person name="Chen C.X."/>
            <person name="Zhang Y.J."/>
            <person name="Gao Z.M."/>
            <person name="Yu Y."/>
            <person name="Chen X.L."/>
            <person name="Chen B."/>
            <person name="Zhang Y.Z."/>
        </authorList>
    </citation>
    <scope>NUCLEOTIDE SEQUENCE [LARGE SCALE GENOMIC DNA]</scope>
    <source>
        <strain evidence="2 3">ZS6-22T</strain>
    </source>
</reference>
<proteinExistence type="predicted"/>
<sequence>MYQSLSSTISLSIILLGLAACGGGSSGSPLAANGSIEKGLLRAVKNDAEFIDQFRAAYTRPVDSNNNLQAVAANEANAPSADNGGDSTSYSTTYTLENNVDELDVLKYDGDHLYIAPTLQSRCCFVSQGGAFADSASFAPPSPEQSSGIRILSTNSETATTAELSTIPLEAGEFVQGLYISETQLISIGSSQYYGPYGVQWLGIFGWQQQNLTINIYNTSTITQPELTWKIGIEGGLVDSRRIGDTLYIISRHSPYFDNIYTYPANRNEANANAQQLAAIQPQDIIPTLTINGESRPLFSPQNCLLSRDDPKRDYAYPVITSVTAINLSSPNTAQSVCFNEDSSGVYVSQKALYLSQARYTSQAGNTRIHKFKLNAGSPEYSGSADIAGQLWGPGQTDFRMSEYDDLLRVVTTIYTSDSTDLRDHQLSILRENTDTKSLDLVGSLPNTQRPQEIGKANEALYGVRFFEDRAYFVTFEQIDPLYVIDLSAPADPYIAGELEIPGFSDFLHPINSNLLLGLGQSAQNQGMVKLSLFNVSDINNPSELGSLLLGKEGGWNYSEAQYNRHAFTYLQQADGSDRLTVPVQSAYNTEQDGYVSENRLYLMEINGKTNAAAASLDLIGNIIASPAPSNNWYGGQNRSVIHNDAVFFLSGDYIWSALWSDSSQQTGPQ</sequence>
<keyword evidence="1" id="KW-0732">Signal</keyword>
<name>A0ABV3U681_9GAMM</name>
<comment type="caution">
    <text evidence="2">The sequence shown here is derived from an EMBL/GenBank/DDBJ whole genome shotgun (WGS) entry which is preliminary data.</text>
</comment>
<feature type="chain" id="PRO_5045493824" evidence="1">
    <location>
        <begin position="32"/>
        <end position="670"/>
    </location>
</feature>
<gene>
    <name evidence="2" type="ORF">AB4876_10755</name>
</gene>
<keyword evidence="3" id="KW-1185">Reference proteome</keyword>
<dbReference type="Pfam" id="PF09826">
    <property type="entry name" value="Beta_propel"/>
    <property type="match status" value="1"/>
</dbReference>
<dbReference type="Proteomes" id="UP001557485">
    <property type="component" value="Unassembled WGS sequence"/>
</dbReference>
<evidence type="ECO:0000256" key="1">
    <source>
        <dbReference type="SAM" id="SignalP"/>
    </source>
</evidence>
<accession>A0ABV3U681</accession>
<feature type="signal peptide" evidence="1">
    <location>
        <begin position="1"/>
        <end position="31"/>
    </location>
</feature>
<organism evidence="2 3">
    <name type="scientific">Zhongshania guokunii</name>
    <dbReference type="NCBI Taxonomy" id="641783"/>
    <lineage>
        <taxon>Bacteria</taxon>
        <taxon>Pseudomonadati</taxon>
        <taxon>Pseudomonadota</taxon>
        <taxon>Gammaproteobacteria</taxon>
        <taxon>Cellvibrionales</taxon>
        <taxon>Spongiibacteraceae</taxon>
        <taxon>Zhongshania</taxon>
    </lineage>
</organism>
<dbReference type="RefSeq" id="WP_368381663.1">
    <property type="nucleotide sequence ID" value="NZ_JBFRYA010000008.1"/>
</dbReference>